<dbReference type="GeneID" id="19403755"/>
<name>R0K7V4_EXST2</name>
<sequence length="596" mass="66130">MPLPKPIYTRPKSKDTSGSDKGITGKKAETDAVKYTPPSSASSAEDARENQAQRTGEKVVTRKPILKSRRKYQPTVTLEDVDDDPKDHTNFLKPIAPAASTGDKELEQNKDEVHAIPESIVRGSDWPSRSTKPAPNNIEQLAEQFRKMVSESLQEIKKADMLMNERIQTLLRHHNGGFQGNEPVRCIPSKMPEIEDSERSSSCDSHARLDLSSLDDSYVYESDAGSTEDSSTVDSVTESHTSSAYLKSVMERLSELSNIQLLKHIDIPKLTKDEAIEILRGFAHIEEHISKYSNGQSSSKSFPLQDIDEKEEKEKTGVKEGHFESAKSVHVPQPDARPAEESCWGQAASWEDANNIDDTCSTPRCQNTCETRGCKNTRDPHSCIWDSCYAVETKLGYCPSIGGCSSPGTLKSTPKHTNETGYPENTPAPTIQANGPPLATDDWATMSPKDDWATMGPSVLCSRKPHAVPTPETPKPTTYSVTYWATIEHGNHKIDIPIDSNNVSGFEKTVIEGTLGMKKVWKWIQDKGLDDKISLQDAYDLAKDMRDDINKEKDTSKDSTMNKWPPINGRDSPRDMDSDVPVTGWFVSPNTSSWNC</sequence>
<feature type="region of interest" description="Disordered" evidence="1">
    <location>
        <begin position="412"/>
        <end position="433"/>
    </location>
</feature>
<feature type="compositionally biased region" description="Basic and acidic residues" evidence="1">
    <location>
        <begin position="310"/>
        <end position="327"/>
    </location>
</feature>
<organism evidence="2 3">
    <name type="scientific">Exserohilum turcicum (strain 28A)</name>
    <name type="common">Northern leaf blight fungus</name>
    <name type="synonym">Setosphaeria turcica</name>
    <dbReference type="NCBI Taxonomy" id="671987"/>
    <lineage>
        <taxon>Eukaryota</taxon>
        <taxon>Fungi</taxon>
        <taxon>Dikarya</taxon>
        <taxon>Ascomycota</taxon>
        <taxon>Pezizomycotina</taxon>
        <taxon>Dothideomycetes</taxon>
        <taxon>Pleosporomycetidae</taxon>
        <taxon>Pleosporales</taxon>
        <taxon>Pleosporineae</taxon>
        <taxon>Pleosporaceae</taxon>
        <taxon>Exserohilum</taxon>
    </lineage>
</organism>
<protein>
    <submittedName>
        <fullName evidence="2">Uncharacterized protein</fullName>
    </submittedName>
</protein>
<feature type="region of interest" description="Disordered" evidence="1">
    <location>
        <begin position="1"/>
        <end position="107"/>
    </location>
</feature>
<accession>R0K7V4</accession>
<dbReference type="HOGENOM" id="CLU_457957_0_0_1"/>
<feature type="region of interest" description="Disordered" evidence="1">
    <location>
        <begin position="293"/>
        <end position="339"/>
    </location>
</feature>
<evidence type="ECO:0000256" key="1">
    <source>
        <dbReference type="SAM" id="MobiDB-lite"/>
    </source>
</evidence>
<reference evidence="2 3" key="2">
    <citation type="journal article" date="2013" name="PLoS Genet.">
        <title>Comparative genome structure, secondary metabolite, and effector coding capacity across Cochliobolus pathogens.</title>
        <authorList>
            <person name="Condon B.J."/>
            <person name="Leng Y."/>
            <person name="Wu D."/>
            <person name="Bushley K.E."/>
            <person name="Ohm R.A."/>
            <person name="Otillar R."/>
            <person name="Martin J."/>
            <person name="Schackwitz W."/>
            <person name="Grimwood J."/>
            <person name="MohdZainudin N."/>
            <person name="Xue C."/>
            <person name="Wang R."/>
            <person name="Manning V.A."/>
            <person name="Dhillon B."/>
            <person name="Tu Z.J."/>
            <person name="Steffenson B.J."/>
            <person name="Salamov A."/>
            <person name="Sun H."/>
            <person name="Lowry S."/>
            <person name="LaButti K."/>
            <person name="Han J."/>
            <person name="Copeland A."/>
            <person name="Lindquist E."/>
            <person name="Barry K."/>
            <person name="Schmutz J."/>
            <person name="Baker S.E."/>
            <person name="Ciuffetti L.M."/>
            <person name="Grigoriev I.V."/>
            <person name="Zhong S."/>
            <person name="Turgeon B.G."/>
        </authorList>
    </citation>
    <scope>NUCLEOTIDE SEQUENCE [LARGE SCALE GENOMIC DNA]</scope>
    <source>
        <strain evidence="3">28A</strain>
    </source>
</reference>
<evidence type="ECO:0000313" key="3">
    <source>
        <dbReference type="Proteomes" id="UP000016935"/>
    </source>
</evidence>
<dbReference type="Proteomes" id="UP000016935">
    <property type="component" value="Unassembled WGS sequence"/>
</dbReference>
<gene>
    <name evidence="2" type="ORF">SETTUDRAFT_33374</name>
</gene>
<evidence type="ECO:0000313" key="2">
    <source>
        <dbReference type="EMBL" id="EOA84387.1"/>
    </source>
</evidence>
<dbReference type="OrthoDB" id="3695698at2759"/>
<dbReference type="EMBL" id="KB908814">
    <property type="protein sequence ID" value="EOA84387.1"/>
    <property type="molecule type" value="Genomic_DNA"/>
</dbReference>
<keyword evidence="3" id="KW-1185">Reference proteome</keyword>
<reference evidence="2 3" key="1">
    <citation type="journal article" date="2012" name="PLoS Pathog.">
        <title>Diverse lifestyles and strategies of plant pathogenesis encoded in the genomes of eighteen Dothideomycetes fungi.</title>
        <authorList>
            <person name="Ohm R.A."/>
            <person name="Feau N."/>
            <person name="Henrissat B."/>
            <person name="Schoch C.L."/>
            <person name="Horwitz B.A."/>
            <person name="Barry K.W."/>
            <person name="Condon B.J."/>
            <person name="Copeland A.C."/>
            <person name="Dhillon B."/>
            <person name="Glaser F."/>
            <person name="Hesse C.N."/>
            <person name="Kosti I."/>
            <person name="LaButti K."/>
            <person name="Lindquist E.A."/>
            <person name="Lucas S."/>
            <person name="Salamov A.A."/>
            <person name="Bradshaw R.E."/>
            <person name="Ciuffetti L."/>
            <person name="Hamelin R.C."/>
            <person name="Kema G.H.J."/>
            <person name="Lawrence C."/>
            <person name="Scott J.A."/>
            <person name="Spatafora J.W."/>
            <person name="Turgeon B.G."/>
            <person name="de Wit P.J.G.M."/>
            <person name="Zhong S."/>
            <person name="Goodwin S.B."/>
            <person name="Grigoriev I.V."/>
        </authorList>
    </citation>
    <scope>NUCLEOTIDE SEQUENCE [LARGE SCALE GENOMIC DNA]</scope>
    <source>
        <strain evidence="3">28A</strain>
    </source>
</reference>
<proteinExistence type="predicted"/>
<dbReference type="AlphaFoldDB" id="R0K7V4"/>
<feature type="region of interest" description="Disordered" evidence="1">
    <location>
        <begin position="550"/>
        <end position="580"/>
    </location>
</feature>
<dbReference type="RefSeq" id="XP_008028127.1">
    <property type="nucleotide sequence ID" value="XM_008029936.1"/>
</dbReference>
<feature type="compositionally biased region" description="Basic and acidic residues" evidence="1">
    <location>
        <begin position="45"/>
        <end position="60"/>
    </location>
</feature>